<accession>A0A317EA66</accession>
<dbReference type="InterPro" id="IPR011330">
    <property type="entry name" value="Glyco_hydro/deAcase_b/a-brl"/>
</dbReference>
<feature type="region of interest" description="Disordered" evidence="1">
    <location>
        <begin position="1"/>
        <end position="26"/>
    </location>
</feature>
<feature type="region of interest" description="Disordered" evidence="1">
    <location>
        <begin position="370"/>
        <end position="400"/>
    </location>
</feature>
<sequence>MPEKGRGTRAVARRPRSKPRGTRARRGGVLGRPLVRRAVIALWAVVVAAAVGFLLMRTMDEQGFALRRPTAVQPGVVAAAPPPAPVTAAPAAPAAQGRLGIATPVEKPEVAQALPPPPAVAAEEAPYDSRPAWQRYAQAPGEAPGKKPLLAIVIDDVGVARRDLDALLDLDPGVTFAIMGYAERMDDFARKARARGHELMIHVPMEPQGNADPGPNALKLGLGADEIRRRLRWHLDRHDSYVGINNHMGSRFTADAAAMAVVAEELRARGLLFLDSKTIGNSAGEDRARAAGIPTASRDVFLDNEIGANAIEAQLVLAERRAREKGTAIAIGHPHAATVEALARFLPQAKARGIAIVPVSTVIFRRAGSAAAAGGGDATPASGATDGSGKRNGSPPRPRG</sequence>
<dbReference type="PANTHER" id="PTHR30105:SF2">
    <property type="entry name" value="DIVERGENT POLYSACCHARIDE DEACETYLASE SUPERFAMILY"/>
    <property type="match status" value="1"/>
</dbReference>
<gene>
    <name evidence="3" type="ORF">DKG75_04465</name>
</gene>
<dbReference type="InterPro" id="IPR006837">
    <property type="entry name" value="Divergent_DAC"/>
</dbReference>
<dbReference type="OrthoDB" id="9784811at2"/>
<name>A0A317EA66_9PROT</name>
<dbReference type="AlphaFoldDB" id="A0A317EA66"/>
<keyword evidence="2" id="KW-1133">Transmembrane helix</keyword>
<reference evidence="4" key="1">
    <citation type="submission" date="2018-05" db="EMBL/GenBank/DDBJ databases">
        <title>Zavarzinia sp. HR-AS.</title>
        <authorList>
            <person name="Lee Y."/>
            <person name="Jeon C.O."/>
        </authorList>
    </citation>
    <scope>NUCLEOTIDE SEQUENCE [LARGE SCALE GENOMIC DNA]</scope>
    <source>
        <strain evidence="4">DSM 1231</strain>
    </source>
</reference>
<dbReference type="CDD" id="cd10936">
    <property type="entry name" value="CE4_DAC2"/>
    <property type="match status" value="1"/>
</dbReference>
<feature type="compositionally biased region" description="Basic residues" evidence="1">
    <location>
        <begin position="11"/>
        <end position="26"/>
    </location>
</feature>
<dbReference type="Proteomes" id="UP000246077">
    <property type="component" value="Unassembled WGS sequence"/>
</dbReference>
<keyword evidence="2" id="KW-0812">Transmembrane</keyword>
<evidence type="ECO:0000313" key="4">
    <source>
        <dbReference type="Proteomes" id="UP000246077"/>
    </source>
</evidence>
<dbReference type="RefSeq" id="WP_109919849.1">
    <property type="nucleotide sequence ID" value="NZ_QGLF01000001.1"/>
</dbReference>
<proteinExistence type="predicted"/>
<feature type="compositionally biased region" description="Low complexity" evidence="1">
    <location>
        <begin position="370"/>
        <end position="387"/>
    </location>
</feature>
<feature type="transmembrane region" description="Helical" evidence="2">
    <location>
        <begin position="34"/>
        <end position="56"/>
    </location>
</feature>
<dbReference type="Pfam" id="PF04748">
    <property type="entry name" value="Polysacc_deac_2"/>
    <property type="match status" value="1"/>
</dbReference>
<comment type="caution">
    <text evidence="3">The sequence shown here is derived from an EMBL/GenBank/DDBJ whole genome shotgun (WGS) entry which is preliminary data.</text>
</comment>
<evidence type="ECO:0000313" key="3">
    <source>
        <dbReference type="EMBL" id="PWR23819.1"/>
    </source>
</evidence>
<evidence type="ECO:0008006" key="5">
    <source>
        <dbReference type="Google" id="ProtNLM"/>
    </source>
</evidence>
<organism evidence="3 4">
    <name type="scientific">Zavarzinia compransoris</name>
    <dbReference type="NCBI Taxonomy" id="1264899"/>
    <lineage>
        <taxon>Bacteria</taxon>
        <taxon>Pseudomonadati</taxon>
        <taxon>Pseudomonadota</taxon>
        <taxon>Alphaproteobacteria</taxon>
        <taxon>Rhodospirillales</taxon>
        <taxon>Zavarziniaceae</taxon>
        <taxon>Zavarzinia</taxon>
    </lineage>
</organism>
<keyword evidence="2" id="KW-0472">Membrane</keyword>
<evidence type="ECO:0000256" key="2">
    <source>
        <dbReference type="SAM" id="Phobius"/>
    </source>
</evidence>
<dbReference type="GO" id="GO:0005975">
    <property type="term" value="P:carbohydrate metabolic process"/>
    <property type="evidence" value="ECO:0007669"/>
    <property type="project" value="InterPro"/>
</dbReference>
<evidence type="ECO:0000256" key="1">
    <source>
        <dbReference type="SAM" id="MobiDB-lite"/>
    </source>
</evidence>
<dbReference type="SUPFAM" id="SSF88713">
    <property type="entry name" value="Glycoside hydrolase/deacetylase"/>
    <property type="match status" value="1"/>
</dbReference>
<dbReference type="Gene3D" id="3.20.20.370">
    <property type="entry name" value="Glycoside hydrolase/deacetylase"/>
    <property type="match status" value="1"/>
</dbReference>
<keyword evidence="4" id="KW-1185">Reference proteome</keyword>
<dbReference type="PANTHER" id="PTHR30105">
    <property type="entry name" value="UNCHARACTERIZED YIBQ-RELATED"/>
    <property type="match status" value="1"/>
</dbReference>
<protein>
    <recommendedName>
        <fullName evidence="5">Divergent polysaccharide deacetylase family protein</fullName>
    </recommendedName>
</protein>
<dbReference type="EMBL" id="QGLF01000001">
    <property type="protein sequence ID" value="PWR23819.1"/>
    <property type="molecule type" value="Genomic_DNA"/>
</dbReference>